<dbReference type="Gene3D" id="3.30.465.10">
    <property type="match status" value="1"/>
</dbReference>
<evidence type="ECO:0000313" key="8">
    <source>
        <dbReference type="Proteomes" id="UP000466554"/>
    </source>
</evidence>
<evidence type="ECO:0000256" key="4">
    <source>
        <dbReference type="ARBA" id="ARBA00022827"/>
    </source>
</evidence>
<evidence type="ECO:0000259" key="6">
    <source>
        <dbReference type="PROSITE" id="PS51387"/>
    </source>
</evidence>
<dbReference type="GO" id="GO:0016491">
    <property type="term" value="F:oxidoreductase activity"/>
    <property type="evidence" value="ECO:0007669"/>
    <property type="project" value="UniProtKB-KW"/>
</dbReference>
<keyword evidence="5" id="KW-0560">Oxidoreductase</keyword>
<dbReference type="AlphaFoldDB" id="A0A7I7TYR6"/>
<dbReference type="PANTHER" id="PTHR42973:SF39">
    <property type="entry name" value="FAD-BINDING PCMH-TYPE DOMAIN-CONTAINING PROTEIN"/>
    <property type="match status" value="1"/>
</dbReference>
<keyword evidence="3" id="KW-0285">Flavoprotein</keyword>
<dbReference type="Proteomes" id="UP000466554">
    <property type="component" value="Chromosome"/>
</dbReference>
<comment type="similarity">
    <text evidence="2">Belongs to the oxygen-dependent FAD-linked oxidoreductase family.</text>
</comment>
<evidence type="ECO:0000256" key="5">
    <source>
        <dbReference type="ARBA" id="ARBA00023002"/>
    </source>
</evidence>
<dbReference type="EMBL" id="AP022598">
    <property type="protein sequence ID" value="BBY74312.1"/>
    <property type="molecule type" value="Genomic_DNA"/>
</dbReference>
<keyword evidence="4" id="KW-0274">FAD</keyword>
<dbReference type="InterPro" id="IPR016169">
    <property type="entry name" value="FAD-bd_PCMH_sub2"/>
</dbReference>
<evidence type="ECO:0000256" key="1">
    <source>
        <dbReference type="ARBA" id="ARBA00001974"/>
    </source>
</evidence>
<dbReference type="InterPro" id="IPR050416">
    <property type="entry name" value="FAD-linked_Oxidoreductase"/>
</dbReference>
<gene>
    <name evidence="7" type="ORF">MPRF_12110</name>
</gene>
<name>A0A7I7TYR6_MYCPF</name>
<evidence type="ECO:0000256" key="3">
    <source>
        <dbReference type="ARBA" id="ARBA00022630"/>
    </source>
</evidence>
<dbReference type="InterPro" id="IPR016166">
    <property type="entry name" value="FAD-bd_PCMH"/>
</dbReference>
<organism evidence="7 8">
    <name type="scientific">Mycolicibacterium parafortuitum</name>
    <name type="common">Mycobacterium parafortuitum</name>
    <dbReference type="NCBI Taxonomy" id="39692"/>
    <lineage>
        <taxon>Bacteria</taxon>
        <taxon>Bacillati</taxon>
        <taxon>Actinomycetota</taxon>
        <taxon>Actinomycetes</taxon>
        <taxon>Mycobacteriales</taxon>
        <taxon>Mycobacteriaceae</taxon>
        <taxon>Mycolicibacterium</taxon>
    </lineage>
</organism>
<dbReference type="PROSITE" id="PS51387">
    <property type="entry name" value="FAD_PCMH"/>
    <property type="match status" value="1"/>
</dbReference>
<dbReference type="InterPro" id="IPR006094">
    <property type="entry name" value="Oxid_FAD_bind_N"/>
</dbReference>
<dbReference type="Pfam" id="PF01565">
    <property type="entry name" value="FAD_binding_4"/>
    <property type="match status" value="1"/>
</dbReference>
<sequence>MEGEMDLPHRHFFRDDPGYEQARSRTVWNARTPERYPDLVIQAADADDVVATVRYATARDLKIGIRSGGHSWAGNHIRDGGVLLDVHDLNRCEVDVEAGTAVVGPGMGGSVLAGLLWEQGLFFPAGHCKGVCIGGYLLQGGYGWNSRVLGPACESVLGLDVVTADGEQLHIDADNHADLYWAARGSGPGFFAAVTAFHLKLYRRPQICGSSLYVYPMELADEIYPWARSISAEVDRKVELQIAASRSVPGMGLQTPGIVFASPVFADTEQDAINALALLETCPVRDKAIAAVPYAPADLETWYAGIMSNYPDGHRYTADNIWTSASADELMPGITKTLKSMPPHPSHFLWLNWGPSPQRQDMAYSLEDEIYLACYGVWDDPDDDEIYGDWARSNMAAMEHLQSGIQLADENLGRRPAPFATPEAMAKLDRVRAEYDPNGRFHSWMGRV</sequence>
<dbReference type="GO" id="GO:0071949">
    <property type="term" value="F:FAD binding"/>
    <property type="evidence" value="ECO:0007669"/>
    <property type="project" value="InterPro"/>
</dbReference>
<accession>A0A7I7TYR6</accession>
<dbReference type="InterPro" id="IPR036318">
    <property type="entry name" value="FAD-bd_PCMH-like_sf"/>
</dbReference>
<dbReference type="Gene3D" id="3.30.43.10">
    <property type="entry name" value="Uridine Diphospho-n-acetylenolpyruvylglucosamine Reductase, domain 2"/>
    <property type="match status" value="1"/>
</dbReference>
<comment type="cofactor">
    <cofactor evidence="1">
        <name>FAD</name>
        <dbReference type="ChEBI" id="CHEBI:57692"/>
    </cofactor>
</comment>
<reference evidence="7 8" key="1">
    <citation type="journal article" date="2019" name="Emerg. Microbes Infect.">
        <title>Comprehensive subspecies identification of 175 nontuberculous mycobacteria species based on 7547 genomic profiles.</title>
        <authorList>
            <person name="Matsumoto Y."/>
            <person name="Kinjo T."/>
            <person name="Motooka D."/>
            <person name="Nabeya D."/>
            <person name="Jung N."/>
            <person name="Uechi K."/>
            <person name="Horii T."/>
            <person name="Iida T."/>
            <person name="Fujita J."/>
            <person name="Nakamura S."/>
        </authorList>
    </citation>
    <scope>NUCLEOTIDE SEQUENCE [LARGE SCALE GENOMIC DNA]</scope>
    <source>
        <strain evidence="7 8">JCM 6367</strain>
    </source>
</reference>
<dbReference type="SUPFAM" id="SSF56176">
    <property type="entry name" value="FAD-binding/transporter-associated domain-like"/>
    <property type="match status" value="1"/>
</dbReference>
<proteinExistence type="inferred from homology"/>
<dbReference type="PANTHER" id="PTHR42973">
    <property type="entry name" value="BINDING OXIDOREDUCTASE, PUTATIVE (AFU_ORTHOLOGUE AFUA_1G17690)-RELATED"/>
    <property type="match status" value="1"/>
</dbReference>
<dbReference type="InterPro" id="IPR016167">
    <property type="entry name" value="FAD-bd_PCMH_sub1"/>
</dbReference>
<feature type="domain" description="FAD-binding PCMH-type" evidence="6">
    <location>
        <begin position="33"/>
        <end position="204"/>
    </location>
</feature>
<dbReference type="InterPro" id="IPR006093">
    <property type="entry name" value="Oxy_OxRdtase_FAD_BS"/>
</dbReference>
<evidence type="ECO:0000313" key="7">
    <source>
        <dbReference type="EMBL" id="BBY74312.1"/>
    </source>
</evidence>
<evidence type="ECO:0000256" key="2">
    <source>
        <dbReference type="ARBA" id="ARBA00005466"/>
    </source>
</evidence>
<protein>
    <submittedName>
        <fullName evidence="7">Oxidoreductase</fullName>
    </submittedName>
</protein>
<dbReference type="PROSITE" id="PS00862">
    <property type="entry name" value="OX2_COVAL_FAD"/>
    <property type="match status" value="1"/>
</dbReference>
<dbReference type="Gene3D" id="3.40.462.20">
    <property type="match status" value="1"/>
</dbReference>